<comment type="cofactor">
    <cofactor evidence="1">
        <name>Zn(2+)</name>
        <dbReference type="ChEBI" id="CHEBI:29105"/>
    </cofactor>
</comment>
<dbReference type="InterPro" id="IPR032466">
    <property type="entry name" value="Metal_Hydrolase"/>
</dbReference>
<evidence type="ECO:0000259" key="5">
    <source>
        <dbReference type="Pfam" id="PF01979"/>
    </source>
</evidence>
<dbReference type="InterPro" id="IPR050378">
    <property type="entry name" value="Metallo-dep_Hydrolases_sf"/>
</dbReference>
<dbReference type="NCBIfam" id="TIGR02033">
    <property type="entry name" value="D-hydantoinase"/>
    <property type="match status" value="1"/>
</dbReference>
<keyword evidence="3" id="KW-0479">Metal-binding</keyword>
<feature type="domain" description="Amidohydrolase-related" evidence="5">
    <location>
        <begin position="55"/>
        <end position="437"/>
    </location>
</feature>
<keyword evidence="4 6" id="KW-0378">Hydrolase</keyword>
<evidence type="ECO:0000256" key="1">
    <source>
        <dbReference type="ARBA" id="ARBA00001947"/>
    </source>
</evidence>
<comment type="similarity">
    <text evidence="2">Belongs to the metallo-dependent hydrolases superfamily. Hydantoinase/dihydropyrimidinase family.</text>
</comment>
<keyword evidence="7" id="KW-1185">Reference proteome</keyword>
<evidence type="ECO:0000256" key="2">
    <source>
        <dbReference type="ARBA" id="ARBA00008829"/>
    </source>
</evidence>
<dbReference type="EC" id="3.5.2.2" evidence="6"/>
<organism evidence="6 7">
    <name type="scientific">Sphaerochaeta associata</name>
    <dbReference type="NCBI Taxonomy" id="1129264"/>
    <lineage>
        <taxon>Bacteria</taxon>
        <taxon>Pseudomonadati</taxon>
        <taxon>Spirochaetota</taxon>
        <taxon>Spirochaetia</taxon>
        <taxon>Spirochaetales</taxon>
        <taxon>Sphaerochaetaceae</taxon>
        <taxon>Sphaerochaeta</taxon>
    </lineage>
</organism>
<dbReference type="PANTHER" id="PTHR11647">
    <property type="entry name" value="HYDRANTOINASE/DIHYDROPYRIMIDINASE FAMILY MEMBER"/>
    <property type="match status" value="1"/>
</dbReference>
<reference evidence="7" key="1">
    <citation type="journal article" date="2024" name="J Bioinform Genom">
        <title>Complete genome sequence of the type strain bacterium Sphaerochaeta associata GLS2t (VKM B-2742)t.</title>
        <authorList>
            <person name="Troshina O.Y."/>
            <person name="Tepeeva A.N."/>
            <person name="Arzamasceva V.O."/>
            <person name="Whitman W.B."/>
            <person name="Varghese N."/>
            <person name="Shapiro N."/>
            <person name="Woyke T."/>
            <person name="Kripides N.C."/>
            <person name="Vasilenko O.V."/>
        </authorList>
    </citation>
    <scope>NUCLEOTIDE SEQUENCE [LARGE SCALE GENOMIC DNA]</scope>
    <source>
        <strain evidence="7">GLS2T</strain>
    </source>
</reference>
<proteinExistence type="inferred from homology"/>
<dbReference type="EMBL" id="CP094929">
    <property type="protein sequence ID" value="UOM50195.1"/>
    <property type="molecule type" value="Genomic_DNA"/>
</dbReference>
<dbReference type="Gene3D" id="2.30.40.10">
    <property type="entry name" value="Urease, subunit C, domain 1"/>
    <property type="match status" value="1"/>
</dbReference>
<dbReference type="Proteomes" id="UP000829708">
    <property type="component" value="Chromosome"/>
</dbReference>
<dbReference type="SUPFAM" id="SSF51556">
    <property type="entry name" value="Metallo-dependent hydrolases"/>
    <property type="match status" value="1"/>
</dbReference>
<dbReference type="Pfam" id="PF01979">
    <property type="entry name" value="Amidohydro_1"/>
    <property type="match status" value="1"/>
</dbReference>
<dbReference type="InterPro" id="IPR011778">
    <property type="entry name" value="Hydantoinase/dihydroPyrase"/>
</dbReference>
<evidence type="ECO:0000256" key="3">
    <source>
        <dbReference type="ARBA" id="ARBA00022723"/>
    </source>
</evidence>
<dbReference type="InterPro" id="IPR006680">
    <property type="entry name" value="Amidohydro-rel"/>
</dbReference>
<protein>
    <submittedName>
        <fullName evidence="6">Dihydropyrimidinase</fullName>
        <ecNumber evidence="6">3.5.2.2</ecNumber>
    </submittedName>
</protein>
<dbReference type="SUPFAM" id="SSF51338">
    <property type="entry name" value="Composite domain of metallo-dependent hydrolases"/>
    <property type="match status" value="1"/>
</dbReference>
<evidence type="ECO:0000256" key="4">
    <source>
        <dbReference type="ARBA" id="ARBA00022801"/>
    </source>
</evidence>
<name>A0ABY4D7M7_9SPIR</name>
<sequence>MKRLLIQNGLLVDTEWTRHADILVEDSKIVRIAASIDAEEVPQGTEIIHAEGLCVLPGIIDAHTHFHLVSRGTVTADSFEEGSRCAAYGGVTTVIDFADDDKKGDLASCAKERINAMQAKMAVDFSLHQGLYSYRDGLEEELSSLKKSGVKVIKMFTTYRNVGYLVEKREELKAVFSLCKKLDLLVSVHCEDDATIQKVDAEYAGPYTPPAHALLRPSEAEARGIETVGTIALELDMPLYVVHLSSKAGLQKVRELRAKGLRVIVETTPHYLFLNKGKLEGPDGALYIMTPPLRGAEDNEALQEAVLNGEIQIIATDHCSFTVEQKMAGSDCRTILPGIPGTEELLSLVYSFASNSGRIGVQQVVNLLSTAPAKAFGLYPRKGAIRVGSDADLVLFNPDFAWTISKETTHSASGYTPYEGMQVIGKPLMTYLRGRLVMGDGMYLGIEGNGLFIGQHDVGRGKTIMH</sequence>
<dbReference type="InterPro" id="IPR011059">
    <property type="entry name" value="Metal-dep_hydrolase_composite"/>
</dbReference>
<dbReference type="NCBIfam" id="TIGR00857">
    <property type="entry name" value="pyrC_multi"/>
    <property type="match status" value="1"/>
</dbReference>
<dbReference type="PANTHER" id="PTHR11647:SF1">
    <property type="entry name" value="COLLAPSIN RESPONSE MEDIATOR PROTEIN"/>
    <property type="match status" value="1"/>
</dbReference>
<evidence type="ECO:0000313" key="6">
    <source>
        <dbReference type="EMBL" id="UOM50195.1"/>
    </source>
</evidence>
<dbReference type="Gene3D" id="3.20.20.140">
    <property type="entry name" value="Metal-dependent hydrolases"/>
    <property type="match status" value="1"/>
</dbReference>
<accession>A0ABY4D7M7</accession>
<evidence type="ECO:0000313" key="7">
    <source>
        <dbReference type="Proteomes" id="UP000829708"/>
    </source>
</evidence>
<dbReference type="GO" id="GO:0004157">
    <property type="term" value="F:dihydropyrimidinase activity"/>
    <property type="evidence" value="ECO:0007669"/>
    <property type="project" value="UniProtKB-EC"/>
</dbReference>
<gene>
    <name evidence="6" type="primary">hydA</name>
    <name evidence="6" type="ORF">MUG09_11580</name>
</gene>
<dbReference type="RefSeq" id="WP_244771587.1">
    <property type="nucleotide sequence ID" value="NZ_CP094929.1"/>
</dbReference>